<protein>
    <submittedName>
        <fullName evidence="1">Uncharacterized protein</fullName>
    </submittedName>
</protein>
<dbReference type="Gramene" id="KFK27072">
    <property type="protein sequence ID" value="KFK27072"/>
    <property type="gene ID" value="AALP_AA8G330600"/>
</dbReference>
<dbReference type="Proteomes" id="UP000029120">
    <property type="component" value="Chromosome 8"/>
</dbReference>
<sequence length="45" mass="5144">MLYNRPYPKDVVSRVGHKSFLMDIYKQLKEAKDKETTQVAVASAS</sequence>
<gene>
    <name evidence="1" type="ordered locus">AALP_Aa8g330600</name>
</gene>
<evidence type="ECO:0000313" key="2">
    <source>
        <dbReference type="Proteomes" id="UP000029120"/>
    </source>
</evidence>
<dbReference type="EMBL" id="CM002876">
    <property type="protein sequence ID" value="KFK27072.1"/>
    <property type="molecule type" value="Genomic_DNA"/>
</dbReference>
<proteinExistence type="predicted"/>
<organism evidence="1 2">
    <name type="scientific">Arabis alpina</name>
    <name type="common">Alpine rock-cress</name>
    <dbReference type="NCBI Taxonomy" id="50452"/>
    <lineage>
        <taxon>Eukaryota</taxon>
        <taxon>Viridiplantae</taxon>
        <taxon>Streptophyta</taxon>
        <taxon>Embryophyta</taxon>
        <taxon>Tracheophyta</taxon>
        <taxon>Spermatophyta</taxon>
        <taxon>Magnoliopsida</taxon>
        <taxon>eudicotyledons</taxon>
        <taxon>Gunneridae</taxon>
        <taxon>Pentapetalae</taxon>
        <taxon>rosids</taxon>
        <taxon>malvids</taxon>
        <taxon>Brassicales</taxon>
        <taxon>Brassicaceae</taxon>
        <taxon>Arabideae</taxon>
        <taxon>Arabis</taxon>
    </lineage>
</organism>
<dbReference type="AlphaFoldDB" id="A0A087GB20"/>
<dbReference type="OrthoDB" id="359154at2759"/>
<name>A0A087GB20_ARAAL</name>
<evidence type="ECO:0000313" key="1">
    <source>
        <dbReference type="EMBL" id="KFK27072.1"/>
    </source>
</evidence>
<accession>A0A087GB20</accession>
<reference evidence="2" key="1">
    <citation type="journal article" date="2015" name="Nat. Plants">
        <title>Genome expansion of Arabis alpina linked with retrotransposition and reduced symmetric DNA methylation.</title>
        <authorList>
            <person name="Willing E.M."/>
            <person name="Rawat V."/>
            <person name="Mandakova T."/>
            <person name="Maumus F."/>
            <person name="James G.V."/>
            <person name="Nordstroem K.J."/>
            <person name="Becker C."/>
            <person name="Warthmann N."/>
            <person name="Chica C."/>
            <person name="Szarzynska B."/>
            <person name="Zytnicki M."/>
            <person name="Albani M.C."/>
            <person name="Kiefer C."/>
            <person name="Bergonzi S."/>
            <person name="Castaings L."/>
            <person name="Mateos J.L."/>
            <person name="Berns M.C."/>
            <person name="Bujdoso N."/>
            <person name="Piofczyk T."/>
            <person name="de Lorenzo L."/>
            <person name="Barrero-Sicilia C."/>
            <person name="Mateos I."/>
            <person name="Piednoel M."/>
            <person name="Hagmann J."/>
            <person name="Chen-Min-Tao R."/>
            <person name="Iglesias-Fernandez R."/>
            <person name="Schuster S.C."/>
            <person name="Alonso-Blanco C."/>
            <person name="Roudier F."/>
            <person name="Carbonero P."/>
            <person name="Paz-Ares J."/>
            <person name="Davis S.J."/>
            <person name="Pecinka A."/>
            <person name="Quesneville H."/>
            <person name="Colot V."/>
            <person name="Lysak M.A."/>
            <person name="Weigel D."/>
            <person name="Coupland G."/>
            <person name="Schneeberger K."/>
        </authorList>
    </citation>
    <scope>NUCLEOTIDE SEQUENCE [LARGE SCALE GENOMIC DNA]</scope>
    <source>
        <strain evidence="2">cv. Pajares</strain>
    </source>
</reference>
<keyword evidence="2" id="KW-1185">Reference proteome</keyword>